<dbReference type="EMBL" id="JAKGBZ010000010">
    <property type="protein sequence ID" value="MCF3946477.1"/>
    <property type="molecule type" value="Genomic_DNA"/>
</dbReference>
<dbReference type="PRINTS" id="PR00412">
    <property type="entry name" value="EPOXHYDRLASE"/>
</dbReference>
<keyword evidence="4" id="KW-1185">Reference proteome</keyword>
<evidence type="ECO:0000313" key="4">
    <source>
        <dbReference type="Proteomes" id="UP001521209"/>
    </source>
</evidence>
<dbReference type="Gene3D" id="3.40.50.1820">
    <property type="entry name" value="alpha/beta hydrolase"/>
    <property type="match status" value="1"/>
</dbReference>
<dbReference type="GO" id="GO:0016787">
    <property type="term" value="F:hydrolase activity"/>
    <property type="evidence" value="ECO:0007669"/>
    <property type="project" value="UniProtKB-KW"/>
</dbReference>
<gene>
    <name evidence="3" type="ORF">L2A60_07245</name>
</gene>
<dbReference type="Pfam" id="PF00561">
    <property type="entry name" value="Abhydrolase_1"/>
    <property type="match status" value="1"/>
</dbReference>
<accession>A0ABS9DUU5</accession>
<evidence type="ECO:0000313" key="3">
    <source>
        <dbReference type="EMBL" id="MCF3946477.1"/>
    </source>
</evidence>
<dbReference type="SUPFAM" id="SSF53474">
    <property type="entry name" value="alpha/beta-Hydrolases"/>
    <property type="match status" value="1"/>
</dbReference>
<dbReference type="InterPro" id="IPR000639">
    <property type="entry name" value="Epox_hydrolase-like"/>
</dbReference>
<protein>
    <submittedName>
        <fullName evidence="3">Alpha/beta fold hydrolase</fullName>
    </submittedName>
</protein>
<evidence type="ECO:0000259" key="2">
    <source>
        <dbReference type="Pfam" id="PF00561"/>
    </source>
</evidence>
<organism evidence="3 4">
    <name type="scientific">Acidiphilium iwatense</name>
    <dbReference type="NCBI Taxonomy" id="768198"/>
    <lineage>
        <taxon>Bacteria</taxon>
        <taxon>Pseudomonadati</taxon>
        <taxon>Pseudomonadota</taxon>
        <taxon>Alphaproteobacteria</taxon>
        <taxon>Acetobacterales</taxon>
        <taxon>Acidocellaceae</taxon>
        <taxon>Acidiphilium</taxon>
    </lineage>
</organism>
<keyword evidence="1 3" id="KW-0378">Hydrolase</keyword>
<reference evidence="3 4" key="1">
    <citation type="submission" date="2022-01" db="EMBL/GenBank/DDBJ databases">
        <authorList>
            <person name="Won M."/>
            <person name="Kim S.-J."/>
            <person name="Kwon S.-W."/>
        </authorList>
    </citation>
    <scope>NUCLEOTIDE SEQUENCE [LARGE SCALE GENOMIC DNA]</scope>
    <source>
        <strain evidence="3 4">KCTC 23505</strain>
    </source>
</reference>
<feature type="domain" description="AB hydrolase-1" evidence="2">
    <location>
        <begin position="30"/>
        <end position="276"/>
    </location>
</feature>
<proteinExistence type="predicted"/>
<sequence>MAPGIETIRVAANGLEFAVDTCGDGRKLALCLHGFPESRFSWRYQLPMLASLGYTAWAPDLRGYGESARPKGVAAYRISELLKDVAGLIDAARARGIDGEIVLIGHDWGGALGWFFVLNAVRPIDRFIVMNLPHPYLFGRGLRTWRQLRRSWYIFFFQLPVLPERLLAADNAARIARTFRGMAVDKSRFPDAVLDVYRRNALIPGALTAMINWYRANFRNPFRNLASARHLAVPTLMLWGERDSALGRELTIGTEALVENFTLRYLPNVSHWVQQEAPEAVNAMIAAWLTGKPVPEYSP</sequence>
<name>A0ABS9DUU5_9PROT</name>
<dbReference type="InterPro" id="IPR000073">
    <property type="entry name" value="AB_hydrolase_1"/>
</dbReference>
<dbReference type="RefSeq" id="WP_235703710.1">
    <property type="nucleotide sequence ID" value="NZ_JAKGBZ010000010.1"/>
</dbReference>
<evidence type="ECO:0000256" key="1">
    <source>
        <dbReference type="ARBA" id="ARBA00022801"/>
    </source>
</evidence>
<comment type="caution">
    <text evidence="3">The sequence shown here is derived from an EMBL/GenBank/DDBJ whole genome shotgun (WGS) entry which is preliminary data.</text>
</comment>
<dbReference type="PANTHER" id="PTHR43329">
    <property type="entry name" value="EPOXIDE HYDROLASE"/>
    <property type="match status" value="1"/>
</dbReference>
<dbReference type="InterPro" id="IPR029058">
    <property type="entry name" value="AB_hydrolase_fold"/>
</dbReference>
<dbReference type="Proteomes" id="UP001521209">
    <property type="component" value="Unassembled WGS sequence"/>
</dbReference>